<accession>A0A8J5G2Z2</accession>
<name>A0A8J5G2Z2_ZINOF</name>
<organism evidence="2 3">
    <name type="scientific">Zingiber officinale</name>
    <name type="common">Ginger</name>
    <name type="synonym">Amomum zingiber</name>
    <dbReference type="NCBI Taxonomy" id="94328"/>
    <lineage>
        <taxon>Eukaryota</taxon>
        <taxon>Viridiplantae</taxon>
        <taxon>Streptophyta</taxon>
        <taxon>Embryophyta</taxon>
        <taxon>Tracheophyta</taxon>
        <taxon>Spermatophyta</taxon>
        <taxon>Magnoliopsida</taxon>
        <taxon>Liliopsida</taxon>
        <taxon>Zingiberales</taxon>
        <taxon>Zingiberaceae</taxon>
        <taxon>Zingiber</taxon>
    </lineage>
</organism>
<dbReference type="AlphaFoldDB" id="A0A8J5G2Z2"/>
<reference evidence="2 3" key="1">
    <citation type="submission" date="2020-08" db="EMBL/GenBank/DDBJ databases">
        <title>Plant Genome Project.</title>
        <authorList>
            <person name="Zhang R.-G."/>
        </authorList>
    </citation>
    <scope>NUCLEOTIDE SEQUENCE [LARGE SCALE GENOMIC DNA]</scope>
    <source>
        <tissue evidence="2">Rhizome</tissue>
    </source>
</reference>
<dbReference type="PANTHER" id="PTHR31865">
    <property type="entry name" value="OSJNBA0071G03.3 PROTEIN"/>
    <property type="match status" value="1"/>
</dbReference>
<evidence type="ECO:0000313" key="2">
    <source>
        <dbReference type="EMBL" id="KAG6497024.1"/>
    </source>
</evidence>
<protein>
    <submittedName>
        <fullName evidence="2">Uncharacterized protein</fullName>
    </submittedName>
</protein>
<dbReference type="Pfam" id="PF07939">
    <property type="entry name" value="DUF1685"/>
    <property type="match status" value="1"/>
</dbReference>
<dbReference type="OrthoDB" id="1918709at2759"/>
<dbReference type="InterPro" id="IPR012881">
    <property type="entry name" value="DUF1685"/>
</dbReference>
<sequence length="159" mass="17133">METTAKACKVPAVAAAARERRGRGRIGGTEERTLERKPSKVMLEGYVGVGDGRLGRSTSLTSDDLEDLKGCVDLGFEFSYEDIPKLSTTLPALELCYPRGQPAASGSQRDGRTDGDSPVASPLVADWKFLAPGDDPKEVKARIKYWAKAVACIVKLCKD</sequence>
<evidence type="ECO:0000313" key="3">
    <source>
        <dbReference type="Proteomes" id="UP000734854"/>
    </source>
</evidence>
<dbReference type="EMBL" id="JACMSC010000012">
    <property type="protein sequence ID" value="KAG6497024.1"/>
    <property type="molecule type" value="Genomic_DNA"/>
</dbReference>
<keyword evidence="3" id="KW-1185">Reference proteome</keyword>
<feature type="region of interest" description="Disordered" evidence="1">
    <location>
        <begin position="19"/>
        <end position="38"/>
    </location>
</feature>
<feature type="compositionally biased region" description="Basic and acidic residues" evidence="1">
    <location>
        <begin position="28"/>
        <end position="38"/>
    </location>
</feature>
<gene>
    <name evidence="2" type="ORF">ZIOFF_044909</name>
</gene>
<dbReference type="PANTHER" id="PTHR31865:SF0">
    <property type="entry name" value="EXPRESSED PROTEIN"/>
    <property type="match status" value="1"/>
</dbReference>
<comment type="caution">
    <text evidence="2">The sequence shown here is derived from an EMBL/GenBank/DDBJ whole genome shotgun (WGS) entry which is preliminary data.</text>
</comment>
<evidence type="ECO:0000256" key="1">
    <source>
        <dbReference type="SAM" id="MobiDB-lite"/>
    </source>
</evidence>
<proteinExistence type="predicted"/>
<dbReference type="Proteomes" id="UP000734854">
    <property type="component" value="Unassembled WGS sequence"/>
</dbReference>